<dbReference type="GO" id="GO:0007165">
    <property type="term" value="P:signal transduction"/>
    <property type="evidence" value="ECO:0007669"/>
    <property type="project" value="UniProtKB-KW"/>
</dbReference>
<dbReference type="EMBL" id="JACHHN010000004">
    <property type="protein sequence ID" value="MBB5191692.1"/>
    <property type="molecule type" value="Genomic_DNA"/>
</dbReference>
<dbReference type="Proteomes" id="UP000543030">
    <property type="component" value="Unassembled WGS sequence"/>
</dbReference>
<comment type="caution">
    <text evidence="7">The sequence shown here is derived from an EMBL/GenBank/DDBJ whole genome shotgun (WGS) entry which is preliminary data.</text>
</comment>
<dbReference type="InterPro" id="IPR013655">
    <property type="entry name" value="PAS_fold_3"/>
</dbReference>
<protein>
    <submittedName>
        <fullName evidence="7">Methyl-accepting chemotaxis protein</fullName>
    </submittedName>
</protein>
<dbReference type="CDD" id="cd11386">
    <property type="entry name" value="MCP_signal"/>
    <property type="match status" value="1"/>
</dbReference>
<organism evidence="7 8">
    <name type="scientific">Silvimonas terrae</name>
    <dbReference type="NCBI Taxonomy" id="300266"/>
    <lineage>
        <taxon>Bacteria</taxon>
        <taxon>Pseudomonadati</taxon>
        <taxon>Pseudomonadota</taxon>
        <taxon>Betaproteobacteria</taxon>
        <taxon>Neisseriales</taxon>
        <taxon>Chitinibacteraceae</taxon>
        <taxon>Silvimonas</taxon>
    </lineage>
</organism>
<feature type="domain" description="PAC" evidence="6">
    <location>
        <begin position="92"/>
        <end position="144"/>
    </location>
</feature>
<feature type="domain" description="PAS" evidence="5">
    <location>
        <begin position="36"/>
        <end position="72"/>
    </location>
</feature>
<dbReference type="Pfam" id="PF08447">
    <property type="entry name" value="PAS_3"/>
    <property type="match status" value="1"/>
</dbReference>
<dbReference type="PROSITE" id="PS50111">
    <property type="entry name" value="CHEMOTAXIS_TRANSDUC_2"/>
    <property type="match status" value="1"/>
</dbReference>
<evidence type="ECO:0000259" key="6">
    <source>
        <dbReference type="PROSITE" id="PS50113"/>
    </source>
</evidence>
<evidence type="ECO:0000256" key="3">
    <source>
        <dbReference type="SAM" id="Coils"/>
    </source>
</evidence>
<evidence type="ECO:0000256" key="2">
    <source>
        <dbReference type="PROSITE-ProRule" id="PRU00284"/>
    </source>
</evidence>
<name>A0A840RHD4_9NEIS</name>
<dbReference type="GO" id="GO:0016020">
    <property type="term" value="C:membrane"/>
    <property type="evidence" value="ECO:0007669"/>
    <property type="project" value="InterPro"/>
</dbReference>
<evidence type="ECO:0000259" key="4">
    <source>
        <dbReference type="PROSITE" id="PS50111"/>
    </source>
</evidence>
<dbReference type="Gene3D" id="1.10.287.950">
    <property type="entry name" value="Methyl-accepting chemotaxis protein"/>
    <property type="match status" value="1"/>
</dbReference>
<dbReference type="Gene3D" id="3.30.450.20">
    <property type="entry name" value="PAS domain"/>
    <property type="match status" value="2"/>
</dbReference>
<reference evidence="7 8" key="1">
    <citation type="submission" date="2020-08" db="EMBL/GenBank/DDBJ databases">
        <title>Genomic Encyclopedia of Type Strains, Phase IV (KMG-IV): sequencing the most valuable type-strain genomes for metagenomic binning, comparative biology and taxonomic classification.</title>
        <authorList>
            <person name="Goeker M."/>
        </authorList>
    </citation>
    <scope>NUCLEOTIDE SEQUENCE [LARGE SCALE GENOMIC DNA]</scope>
    <source>
        <strain evidence="7 8">DSM 18233</strain>
    </source>
</reference>
<keyword evidence="1 2" id="KW-0807">Transducer</keyword>
<dbReference type="Pfam" id="PF08448">
    <property type="entry name" value="PAS_4"/>
    <property type="match status" value="1"/>
</dbReference>
<dbReference type="PROSITE" id="PS50112">
    <property type="entry name" value="PAS"/>
    <property type="match status" value="1"/>
</dbReference>
<dbReference type="SUPFAM" id="SSF58104">
    <property type="entry name" value="Methyl-accepting chemotaxis protein (MCP) signaling domain"/>
    <property type="match status" value="1"/>
</dbReference>
<evidence type="ECO:0000313" key="7">
    <source>
        <dbReference type="EMBL" id="MBB5191692.1"/>
    </source>
</evidence>
<dbReference type="SMART" id="SM00091">
    <property type="entry name" value="PAS"/>
    <property type="match status" value="2"/>
</dbReference>
<keyword evidence="8" id="KW-1185">Reference proteome</keyword>
<dbReference type="PANTHER" id="PTHR32089:SF112">
    <property type="entry name" value="LYSOZYME-LIKE PROTEIN-RELATED"/>
    <property type="match status" value="1"/>
</dbReference>
<dbReference type="RefSeq" id="WP_184100947.1">
    <property type="nucleotide sequence ID" value="NZ_JACHHN010000004.1"/>
</dbReference>
<dbReference type="InterPro" id="IPR035965">
    <property type="entry name" value="PAS-like_dom_sf"/>
</dbReference>
<dbReference type="InterPro" id="IPR000700">
    <property type="entry name" value="PAS-assoc_C"/>
</dbReference>
<proteinExistence type="predicted"/>
<dbReference type="SUPFAM" id="SSF55785">
    <property type="entry name" value="PYP-like sensor domain (PAS domain)"/>
    <property type="match status" value="2"/>
</dbReference>
<feature type="domain" description="Methyl-accepting transducer" evidence="4">
    <location>
        <begin position="251"/>
        <end position="440"/>
    </location>
</feature>
<dbReference type="PROSITE" id="PS50113">
    <property type="entry name" value="PAC"/>
    <property type="match status" value="2"/>
</dbReference>
<dbReference type="InterPro" id="IPR013656">
    <property type="entry name" value="PAS_4"/>
</dbReference>
<dbReference type="PANTHER" id="PTHR32089">
    <property type="entry name" value="METHYL-ACCEPTING CHEMOTAXIS PROTEIN MCPB"/>
    <property type="match status" value="1"/>
</dbReference>
<evidence type="ECO:0000256" key="1">
    <source>
        <dbReference type="ARBA" id="ARBA00023224"/>
    </source>
</evidence>
<dbReference type="Pfam" id="PF00015">
    <property type="entry name" value="MCPsignal"/>
    <property type="match status" value="1"/>
</dbReference>
<evidence type="ECO:0000313" key="8">
    <source>
        <dbReference type="Proteomes" id="UP000543030"/>
    </source>
</evidence>
<keyword evidence="3" id="KW-0175">Coiled coil</keyword>
<dbReference type="SMART" id="SM00086">
    <property type="entry name" value="PAC"/>
    <property type="match status" value="2"/>
</dbReference>
<sequence length="440" mass="48848">MFNTALKEELAALREELLSVEQVRQSLSDEMIAVFLDPQGRVETVNAMFQTEMGYRESELKGRALLELVPDELRGTEFYTRLADALTRKEHFSGAVRLRRANGNEAWLRVILQPICNSKGQLLRYSIYANDLTRTIEASCEHENLIKALQRSTAVIEFSLDGTVLTANDHFLRPMGYTLAQIQGKHHRIFCEPEEYNSVAYKNFWEQLRRGDYVTGRFKRVDSHGQIVWLEASYNPISDAQGKLYKVVKFATVITEQVNREHAVAEAATIAFETSRQTDEVSKRGAGVVKETVDVMRDLAEQMRDAADRIDALNKQSQVIGSIVNSITDIAAQTNLLALNAAIEAARAGEQGRGFAVVADEVRKLASRTTEATQEIVGVVQKNQALAEHAVQVIDTGKQQAQRGLQLAGEAGDVIIDIQDGAQRVVSAVGQFSSQLHTAS</sequence>
<dbReference type="InterPro" id="IPR000014">
    <property type="entry name" value="PAS"/>
</dbReference>
<dbReference type="SMART" id="SM00283">
    <property type="entry name" value="MA"/>
    <property type="match status" value="1"/>
</dbReference>
<feature type="domain" description="PAC" evidence="6">
    <location>
        <begin position="214"/>
        <end position="266"/>
    </location>
</feature>
<evidence type="ECO:0000259" key="5">
    <source>
        <dbReference type="PROSITE" id="PS50112"/>
    </source>
</evidence>
<accession>A0A840RHD4</accession>
<dbReference type="NCBIfam" id="TIGR00229">
    <property type="entry name" value="sensory_box"/>
    <property type="match status" value="2"/>
</dbReference>
<feature type="coiled-coil region" evidence="3">
    <location>
        <begin position="3"/>
        <end position="30"/>
    </location>
</feature>
<dbReference type="InterPro" id="IPR004089">
    <property type="entry name" value="MCPsignal_dom"/>
</dbReference>
<dbReference type="CDD" id="cd00130">
    <property type="entry name" value="PAS"/>
    <property type="match status" value="2"/>
</dbReference>
<dbReference type="InterPro" id="IPR001610">
    <property type="entry name" value="PAC"/>
</dbReference>
<gene>
    <name evidence="7" type="ORF">HNQ50_002422</name>
</gene>
<dbReference type="AlphaFoldDB" id="A0A840RHD4"/>